<feature type="signal peptide" evidence="1">
    <location>
        <begin position="1"/>
        <end position="29"/>
    </location>
</feature>
<feature type="domain" description="SPOR" evidence="2">
    <location>
        <begin position="250"/>
        <end position="325"/>
    </location>
</feature>
<dbReference type="SUPFAM" id="SSF48452">
    <property type="entry name" value="TPR-like"/>
    <property type="match status" value="1"/>
</dbReference>
<keyword evidence="1" id="KW-0732">Signal</keyword>
<dbReference type="PROSITE" id="PS51724">
    <property type="entry name" value="SPOR"/>
    <property type="match status" value="1"/>
</dbReference>
<dbReference type="InterPro" id="IPR036680">
    <property type="entry name" value="SPOR-like_sf"/>
</dbReference>
<dbReference type="Pfam" id="PF05036">
    <property type="entry name" value="SPOR"/>
    <property type="match status" value="1"/>
</dbReference>
<evidence type="ECO:0000313" key="4">
    <source>
        <dbReference type="Proteomes" id="UP000176992"/>
    </source>
</evidence>
<comment type="caution">
    <text evidence="3">The sequence shown here is derived from an EMBL/GenBank/DDBJ whole genome shotgun (WGS) entry which is preliminary data.</text>
</comment>
<name>A0A1F5YDM3_9BACT</name>
<evidence type="ECO:0000259" key="2">
    <source>
        <dbReference type="PROSITE" id="PS51724"/>
    </source>
</evidence>
<dbReference type="Gene3D" id="1.25.40.10">
    <property type="entry name" value="Tetratricopeptide repeat domain"/>
    <property type="match status" value="1"/>
</dbReference>
<evidence type="ECO:0000256" key="1">
    <source>
        <dbReference type="SAM" id="SignalP"/>
    </source>
</evidence>
<feature type="chain" id="PRO_5009522418" description="SPOR domain-containing protein" evidence="1">
    <location>
        <begin position="30"/>
        <end position="325"/>
    </location>
</feature>
<dbReference type="InterPro" id="IPR007730">
    <property type="entry name" value="SPOR-like_dom"/>
</dbReference>
<gene>
    <name evidence="3" type="ORF">A2Z86_07765</name>
</gene>
<dbReference type="Gene3D" id="3.30.70.1070">
    <property type="entry name" value="Sporulation related repeat"/>
    <property type="match status" value="1"/>
</dbReference>
<reference evidence="3 4" key="1">
    <citation type="journal article" date="2016" name="Nat. Commun.">
        <title>Thousands of microbial genomes shed light on interconnected biogeochemical processes in an aquifer system.</title>
        <authorList>
            <person name="Anantharaman K."/>
            <person name="Brown C.T."/>
            <person name="Hug L.A."/>
            <person name="Sharon I."/>
            <person name="Castelle C.J."/>
            <person name="Probst A.J."/>
            <person name="Thomas B.C."/>
            <person name="Singh A."/>
            <person name="Wilkins M.J."/>
            <person name="Karaoz U."/>
            <person name="Brodie E.L."/>
            <person name="Williams K.H."/>
            <person name="Hubbard S.S."/>
            <person name="Banfield J.F."/>
        </authorList>
    </citation>
    <scope>NUCLEOTIDE SEQUENCE [LARGE SCALE GENOMIC DNA]</scope>
</reference>
<sequence>MPKNIFKPLSLVLASLLWPALIPAGAARAQSLIEVAERQLAAGLTEDARTLVGQVLGSENEADREKAGYLAAVLETSGDSAKAGLEGFLKSSVSPERRAQVLERLGDLAFAQGKYLEAEHSWQKAFRAESDPARSQGRLIKIARARLRLERPDSALAALGFALQLGESPATGPIRYWRGEVFRTRGDARNAAGEYSSSYTRPAQPYGLLALYQLQELYGGGTSSSAAQWRKLWSDSRRETIFGEQYFRSSVPSAGFVIQLGAFSTEARARKLAASLHGLGLEPVIRSGADKLYRVRIESIPSRKEAESIISRLKAKHIECQLILP</sequence>
<dbReference type="GO" id="GO:0042834">
    <property type="term" value="F:peptidoglycan binding"/>
    <property type="evidence" value="ECO:0007669"/>
    <property type="project" value="InterPro"/>
</dbReference>
<proteinExistence type="predicted"/>
<dbReference type="InterPro" id="IPR011990">
    <property type="entry name" value="TPR-like_helical_dom_sf"/>
</dbReference>
<dbReference type="Proteomes" id="UP000176992">
    <property type="component" value="Unassembled WGS sequence"/>
</dbReference>
<dbReference type="AlphaFoldDB" id="A0A1F5YDM3"/>
<dbReference type="SUPFAM" id="SSF110997">
    <property type="entry name" value="Sporulation related repeat"/>
    <property type="match status" value="1"/>
</dbReference>
<evidence type="ECO:0000313" key="3">
    <source>
        <dbReference type="EMBL" id="OGF98287.1"/>
    </source>
</evidence>
<organism evidence="3 4">
    <name type="scientific">Candidatus Glassbacteria bacterium GWA2_58_10</name>
    <dbReference type="NCBI Taxonomy" id="1817865"/>
    <lineage>
        <taxon>Bacteria</taxon>
        <taxon>Candidatus Glassiibacteriota</taxon>
    </lineage>
</organism>
<accession>A0A1F5YDM3</accession>
<dbReference type="EMBL" id="MFIV01000134">
    <property type="protein sequence ID" value="OGF98287.1"/>
    <property type="molecule type" value="Genomic_DNA"/>
</dbReference>
<protein>
    <recommendedName>
        <fullName evidence="2">SPOR domain-containing protein</fullName>
    </recommendedName>
</protein>